<name>A0A1I7ZHN5_9BILA</name>
<feature type="compositionally biased region" description="Basic residues" evidence="1">
    <location>
        <begin position="63"/>
        <end position="72"/>
    </location>
</feature>
<organism evidence="2 3">
    <name type="scientific">Steinernema glaseri</name>
    <dbReference type="NCBI Taxonomy" id="37863"/>
    <lineage>
        <taxon>Eukaryota</taxon>
        <taxon>Metazoa</taxon>
        <taxon>Ecdysozoa</taxon>
        <taxon>Nematoda</taxon>
        <taxon>Chromadorea</taxon>
        <taxon>Rhabditida</taxon>
        <taxon>Tylenchina</taxon>
        <taxon>Panagrolaimomorpha</taxon>
        <taxon>Strongyloidoidea</taxon>
        <taxon>Steinernematidae</taxon>
        <taxon>Steinernema</taxon>
    </lineage>
</organism>
<dbReference type="AlphaFoldDB" id="A0A1I7ZHN5"/>
<reference evidence="3" key="1">
    <citation type="submission" date="2016-11" db="UniProtKB">
        <authorList>
            <consortium name="WormBaseParasite"/>
        </authorList>
    </citation>
    <scope>IDENTIFICATION</scope>
</reference>
<feature type="compositionally biased region" description="Polar residues" evidence="1">
    <location>
        <begin position="89"/>
        <end position="98"/>
    </location>
</feature>
<evidence type="ECO:0000313" key="3">
    <source>
        <dbReference type="WBParaSite" id="L893_g26300.t1"/>
    </source>
</evidence>
<proteinExistence type="predicted"/>
<feature type="region of interest" description="Disordered" evidence="1">
    <location>
        <begin position="60"/>
        <end position="104"/>
    </location>
</feature>
<protein>
    <submittedName>
        <fullName evidence="3">Secreted protein</fullName>
    </submittedName>
</protein>
<dbReference type="Proteomes" id="UP000095287">
    <property type="component" value="Unplaced"/>
</dbReference>
<evidence type="ECO:0000256" key="1">
    <source>
        <dbReference type="SAM" id="MobiDB-lite"/>
    </source>
</evidence>
<sequence length="104" mass="11921">MNVPQLLIFSLRSLPLWRRTHDNNQSEDRNLRARTRPQLSTDCFCRSSARDSIKQFLTGPRLHWTKPPRGSRTKMSIWASTDAGGRQSYYPSSKSTSGVGRLLK</sequence>
<evidence type="ECO:0000313" key="2">
    <source>
        <dbReference type="Proteomes" id="UP000095287"/>
    </source>
</evidence>
<keyword evidence="2" id="KW-1185">Reference proteome</keyword>
<dbReference type="WBParaSite" id="L893_g26300.t1">
    <property type="protein sequence ID" value="L893_g26300.t1"/>
    <property type="gene ID" value="L893_g26300"/>
</dbReference>
<accession>A0A1I7ZHN5</accession>